<dbReference type="PROSITE" id="PS00678">
    <property type="entry name" value="WD_REPEATS_1"/>
    <property type="match status" value="1"/>
</dbReference>
<dbReference type="PANTHER" id="PTHR44218">
    <property type="entry name" value="PROTEIN SPA1-RELATED 2"/>
    <property type="match status" value="1"/>
</dbReference>
<name>A0A2N9F431_FAGSY</name>
<feature type="domain" description="Protein kinase" evidence="5">
    <location>
        <begin position="118"/>
        <end position="535"/>
    </location>
</feature>
<dbReference type="InterPro" id="IPR011009">
    <property type="entry name" value="Kinase-like_dom_sf"/>
</dbReference>
<dbReference type="PANTHER" id="PTHR44218:SF6">
    <property type="entry name" value="PROTEIN SUPPRESSOR OF PHYA-105 1"/>
    <property type="match status" value="1"/>
</dbReference>
<dbReference type="PROSITE" id="PS50294">
    <property type="entry name" value="WD_REPEATS_REGION"/>
    <property type="match status" value="1"/>
</dbReference>
<evidence type="ECO:0000256" key="2">
    <source>
        <dbReference type="ARBA" id="ARBA00022737"/>
    </source>
</evidence>
<dbReference type="InterPro" id="IPR019775">
    <property type="entry name" value="WD40_repeat_CS"/>
</dbReference>
<dbReference type="SMART" id="SM00320">
    <property type="entry name" value="WD40"/>
    <property type="match status" value="5"/>
</dbReference>
<feature type="repeat" description="WD" evidence="3">
    <location>
        <begin position="861"/>
        <end position="901"/>
    </location>
</feature>
<sequence length="1000" mass="111347">MERVTEEMAVNGAVGNEEHKRKDFDSSLKPEDQIFLRSPVTFVSVRSDWLERSENDCLVAMEGKDFSRCVTSLAGSEPPATCSTNDTGLVMEELTVGNYRNQNLDLVSSPNKSKQGQWQYLYQLASGSRGKGVQENLVSADKDQILLRIREELVSMHSDARSLKLVSSKLLDHVPKGISAYMRASEEKIISSNSLSTSSDRLKTLSTSSFSQLFVNKSLKGKGLICGSGTPEACGGFGGAIGDQNDEKLGDVTKVASGTLLKLNANNDQPSTHRIDASGPEPFNNGISLRESLKPGCCILNKVESLLIFRQIVELVDFAHSRGVVLQDLRPSCFFLLPSSRVKYTGSSIAKRELEGEMCQDSNQKRPLEQDEHAYLSLGAKQQRLCEEMNSIRQQPQFTCHGDLRTKTMKETEISISGPEDSGYIELHSQNNSSYQKKSLTTQESVSVTVQAEERWYTSPEELNKRCCTFSSNIYGLGVLLFEVHSEVMLDLRHRILPPSFLSENPKEAGFCLWLLHPEPSSRPTTREILQSELIFGSQEVHSGDDFSVSGAVDDGESEPLLHFLISLKEQKQNHASKLAEDIGCLEEDITEAERRHSIRTSTAFPQGQEEFPNVGEWGFHLLDPINSGASPRSFSISKAIEEKLMRNISQLEDVYLSMRSQIQLRETAAAARSDKEVLNNRDRWSHVNNENENPSRNQKSIDWLGDFFEGLCKFCHYSKFKVCGTLRNRDLLNSANVTCSLSFDRDEDYIAAAGVSKKIKIFEFCSLLDDSIDIHYPIVEMSNKSKLSCVCWNNYIKNYLASTDYDGVVQKDSILTIWNPANVCCVQFSAYSTHLLAFGSADYKTYCYDLRHTRIPWCTLADHCKAVSYVKFLDSETLVSASTDNSLKLWDLNKTSSTGLSSSACSLTFTGHTNEKNFVGLSVLDGYIVCGSETNEVYSYYRSLPMPITSYKFGSVDPVSGNDIGEDKGQFVSSVCWGKKSNIVVAANSSGSMKLLQMV</sequence>
<gene>
    <name evidence="6" type="ORF">FSB_LOCUS9774</name>
</gene>
<dbReference type="InterPro" id="IPR015943">
    <property type="entry name" value="WD40/YVTN_repeat-like_dom_sf"/>
</dbReference>
<dbReference type="SUPFAM" id="SSF56112">
    <property type="entry name" value="Protein kinase-like (PK-like)"/>
    <property type="match status" value="1"/>
</dbReference>
<dbReference type="Gene3D" id="2.130.10.10">
    <property type="entry name" value="YVTN repeat-like/Quinoprotein amine dehydrogenase"/>
    <property type="match status" value="2"/>
</dbReference>
<keyword evidence="2" id="KW-0677">Repeat</keyword>
<organism evidence="6">
    <name type="scientific">Fagus sylvatica</name>
    <name type="common">Beechnut</name>
    <dbReference type="NCBI Taxonomy" id="28930"/>
    <lineage>
        <taxon>Eukaryota</taxon>
        <taxon>Viridiplantae</taxon>
        <taxon>Streptophyta</taxon>
        <taxon>Embryophyta</taxon>
        <taxon>Tracheophyta</taxon>
        <taxon>Spermatophyta</taxon>
        <taxon>Magnoliopsida</taxon>
        <taxon>eudicotyledons</taxon>
        <taxon>Gunneridae</taxon>
        <taxon>Pentapetalae</taxon>
        <taxon>rosids</taxon>
        <taxon>fabids</taxon>
        <taxon>Fagales</taxon>
        <taxon>Fagaceae</taxon>
        <taxon>Fagus</taxon>
    </lineage>
</organism>
<feature type="region of interest" description="Disordered" evidence="4">
    <location>
        <begin position="1"/>
        <end position="26"/>
    </location>
</feature>
<dbReference type="InterPro" id="IPR001680">
    <property type="entry name" value="WD40_rpt"/>
</dbReference>
<dbReference type="Pfam" id="PF00400">
    <property type="entry name" value="WD40"/>
    <property type="match status" value="1"/>
</dbReference>
<feature type="compositionally biased region" description="Basic and acidic residues" evidence="4">
    <location>
        <begin position="16"/>
        <end position="26"/>
    </location>
</feature>
<evidence type="ECO:0000259" key="5">
    <source>
        <dbReference type="PROSITE" id="PS50011"/>
    </source>
</evidence>
<protein>
    <recommendedName>
        <fullName evidence="5">Protein kinase domain-containing protein</fullName>
    </recommendedName>
</protein>
<dbReference type="Gene3D" id="1.10.510.10">
    <property type="entry name" value="Transferase(Phosphotransferase) domain 1"/>
    <property type="match status" value="1"/>
</dbReference>
<dbReference type="AlphaFoldDB" id="A0A2N9F431"/>
<dbReference type="PROSITE" id="PS50011">
    <property type="entry name" value="PROTEIN_KINASE_DOM"/>
    <property type="match status" value="1"/>
</dbReference>
<dbReference type="InterPro" id="IPR000719">
    <property type="entry name" value="Prot_kinase_dom"/>
</dbReference>
<dbReference type="EMBL" id="OIVN01000546">
    <property type="protein sequence ID" value="SPC81892.1"/>
    <property type="molecule type" value="Genomic_DNA"/>
</dbReference>
<dbReference type="InterPro" id="IPR036322">
    <property type="entry name" value="WD40_repeat_dom_sf"/>
</dbReference>
<reference evidence="6" key="1">
    <citation type="submission" date="2018-02" db="EMBL/GenBank/DDBJ databases">
        <authorList>
            <person name="Cohen D.B."/>
            <person name="Kent A.D."/>
        </authorList>
    </citation>
    <scope>NUCLEOTIDE SEQUENCE</scope>
</reference>
<accession>A0A2N9F431</accession>
<evidence type="ECO:0000256" key="3">
    <source>
        <dbReference type="PROSITE-ProRule" id="PRU00221"/>
    </source>
</evidence>
<keyword evidence="1 3" id="KW-0853">WD repeat</keyword>
<evidence type="ECO:0000256" key="1">
    <source>
        <dbReference type="ARBA" id="ARBA00022574"/>
    </source>
</evidence>
<dbReference type="InterPro" id="IPR044630">
    <property type="entry name" value="SPA1/2/3/4"/>
</dbReference>
<dbReference type="GO" id="GO:0004672">
    <property type="term" value="F:protein kinase activity"/>
    <property type="evidence" value="ECO:0007669"/>
    <property type="project" value="InterPro"/>
</dbReference>
<dbReference type="SUPFAM" id="SSF50978">
    <property type="entry name" value="WD40 repeat-like"/>
    <property type="match status" value="1"/>
</dbReference>
<dbReference type="GO" id="GO:0009640">
    <property type="term" value="P:photomorphogenesis"/>
    <property type="evidence" value="ECO:0007669"/>
    <property type="project" value="InterPro"/>
</dbReference>
<dbReference type="GO" id="GO:0005524">
    <property type="term" value="F:ATP binding"/>
    <property type="evidence" value="ECO:0007669"/>
    <property type="project" value="InterPro"/>
</dbReference>
<dbReference type="SMART" id="SM00220">
    <property type="entry name" value="S_TKc"/>
    <property type="match status" value="1"/>
</dbReference>
<evidence type="ECO:0000256" key="4">
    <source>
        <dbReference type="SAM" id="MobiDB-lite"/>
    </source>
</evidence>
<proteinExistence type="predicted"/>
<evidence type="ECO:0000313" key="6">
    <source>
        <dbReference type="EMBL" id="SPC81892.1"/>
    </source>
</evidence>
<dbReference type="PROSITE" id="PS50082">
    <property type="entry name" value="WD_REPEATS_2"/>
    <property type="match status" value="1"/>
</dbReference>